<dbReference type="GO" id="GO:0003677">
    <property type="term" value="F:DNA binding"/>
    <property type="evidence" value="ECO:0007669"/>
    <property type="project" value="InterPro"/>
</dbReference>
<keyword evidence="3" id="KW-0808">Transferase</keyword>
<evidence type="ECO:0000259" key="8">
    <source>
        <dbReference type="Pfam" id="PF09115"/>
    </source>
</evidence>
<dbReference type="FunFam" id="3.40.50.300:FF:000890">
    <property type="entry name" value="DNA polymerase III subunit delta"/>
    <property type="match status" value="1"/>
</dbReference>
<evidence type="ECO:0000256" key="3">
    <source>
        <dbReference type="ARBA" id="ARBA00022679"/>
    </source>
</evidence>
<comment type="catalytic activity">
    <reaction evidence="7">
        <text>DNA(n) + a 2'-deoxyribonucleoside 5'-triphosphate = DNA(n+1) + diphosphate</text>
        <dbReference type="Rhea" id="RHEA:22508"/>
        <dbReference type="Rhea" id="RHEA-COMP:17339"/>
        <dbReference type="Rhea" id="RHEA-COMP:17340"/>
        <dbReference type="ChEBI" id="CHEBI:33019"/>
        <dbReference type="ChEBI" id="CHEBI:61560"/>
        <dbReference type="ChEBI" id="CHEBI:173112"/>
        <dbReference type="EC" id="2.7.7.7"/>
    </reaction>
</comment>
<evidence type="ECO:0000256" key="4">
    <source>
        <dbReference type="ARBA" id="ARBA00022695"/>
    </source>
</evidence>
<evidence type="ECO:0000313" key="11">
    <source>
        <dbReference type="Proteomes" id="UP000217182"/>
    </source>
</evidence>
<dbReference type="Gene3D" id="1.20.272.10">
    <property type="match status" value="1"/>
</dbReference>
<feature type="domain" description="DNA polymerase III delta subunit C-terminal" evidence="8">
    <location>
        <begin position="209"/>
        <end position="323"/>
    </location>
</feature>
<dbReference type="PANTHER" id="PTHR11669:SF8">
    <property type="entry name" value="DNA POLYMERASE III SUBUNIT DELTA"/>
    <property type="match status" value="1"/>
</dbReference>
<dbReference type="InterPro" id="IPR015199">
    <property type="entry name" value="DNA_pol_III_delta_C"/>
</dbReference>
<dbReference type="InterPro" id="IPR004622">
    <property type="entry name" value="DNA_pol_HolB"/>
</dbReference>
<evidence type="ECO:0000256" key="7">
    <source>
        <dbReference type="ARBA" id="ARBA00049244"/>
    </source>
</evidence>
<dbReference type="Pfam" id="PF13177">
    <property type="entry name" value="DNA_pol3_delta2"/>
    <property type="match status" value="1"/>
</dbReference>
<dbReference type="GO" id="GO:0008408">
    <property type="term" value="F:3'-5' exonuclease activity"/>
    <property type="evidence" value="ECO:0007669"/>
    <property type="project" value="InterPro"/>
</dbReference>
<organism evidence="10 11">
    <name type="scientific">Gibbsiella quercinecans</name>
    <dbReference type="NCBI Taxonomy" id="929813"/>
    <lineage>
        <taxon>Bacteria</taxon>
        <taxon>Pseudomonadati</taxon>
        <taxon>Pseudomonadota</taxon>
        <taxon>Gammaproteobacteria</taxon>
        <taxon>Enterobacterales</taxon>
        <taxon>Yersiniaceae</taxon>
        <taxon>Gibbsiella</taxon>
    </lineage>
</organism>
<keyword evidence="5" id="KW-0235">DNA replication</keyword>
<reference evidence="10 11" key="1">
    <citation type="submission" date="2016-01" db="EMBL/GenBank/DDBJ databases">
        <authorList>
            <person name="Oliw E.H."/>
        </authorList>
    </citation>
    <scope>NUCLEOTIDE SEQUENCE [LARGE SCALE GENOMIC DNA]</scope>
    <source>
        <strain evidence="10 11">FRB97</strain>
    </source>
</reference>
<dbReference type="NCBIfam" id="TIGR00678">
    <property type="entry name" value="holB"/>
    <property type="match status" value="1"/>
</dbReference>
<dbReference type="InterPro" id="IPR008921">
    <property type="entry name" value="DNA_pol3_clamp-load_cplx_C"/>
</dbReference>
<dbReference type="EC" id="2.7.7.7" evidence="1"/>
<dbReference type="OrthoDB" id="9811073at2"/>
<keyword evidence="6" id="KW-0239">DNA-directed DNA polymerase</keyword>
<accession>A0A250AW14</accession>
<dbReference type="InterPro" id="IPR048731">
    <property type="entry name" value="HolB_lid-gammaproteobact"/>
</dbReference>
<feature type="domain" description="DNA polymerase III subunit delta' AAA+ ATPase lid" evidence="9">
    <location>
        <begin position="167"/>
        <end position="207"/>
    </location>
</feature>
<dbReference type="KEGG" id="gqu:AWC35_01055"/>
<dbReference type="Pfam" id="PF21500">
    <property type="entry name" value="HolB_lid"/>
    <property type="match status" value="1"/>
</dbReference>
<dbReference type="Pfam" id="PF09115">
    <property type="entry name" value="DNApol3-delta_C"/>
    <property type="match status" value="1"/>
</dbReference>
<sequence>MDWYPWLNGPYRQLIGQYAAGHGHHALLLHAAPGNGDSALFYALSRWLLCQHHQGGKSCGECHSCRLMLAGNHPDYHTLTPEKGKSSLGVEPIRQVIETLYTHAQQGGAKVVLLPQAEQLTEAAANALLKTLEEPPANTYFLLGCREPSRLLATLRSRCFYWHLSSPDEQHSLQWLDRQLQPGNPVERLTALRLCGGAPIAAEQLLQPARWQQRAALCTALTQALATHDMLALLPVLNHDDAGERIHWLCALLIDAMKWQQGASAYVMNQDQQVLAHQLASHYASPTLQAIVQQWFQCRQQLLTVVSVNRELLLTEQLLNWEQQGA</sequence>
<dbReference type="PANTHER" id="PTHR11669">
    <property type="entry name" value="REPLICATION FACTOR C / DNA POLYMERASE III GAMMA-TAU SUBUNIT"/>
    <property type="match status" value="1"/>
</dbReference>
<evidence type="ECO:0000256" key="1">
    <source>
        <dbReference type="ARBA" id="ARBA00012417"/>
    </source>
</evidence>
<evidence type="ECO:0000256" key="6">
    <source>
        <dbReference type="ARBA" id="ARBA00022932"/>
    </source>
</evidence>
<evidence type="ECO:0000256" key="2">
    <source>
        <dbReference type="ARBA" id="ARBA00014363"/>
    </source>
</evidence>
<keyword evidence="4" id="KW-0548">Nucleotidyltransferase</keyword>
<dbReference type="InterPro" id="IPR027417">
    <property type="entry name" value="P-loop_NTPase"/>
</dbReference>
<dbReference type="GO" id="GO:0003887">
    <property type="term" value="F:DNA-directed DNA polymerase activity"/>
    <property type="evidence" value="ECO:0007669"/>
    <property type="project" value="UniProtKB-KW"/>
</dbReference>
<keyword evidence="11" id="KW-1185">Reference proteome</keyword>
<dbReference type="NCBIfam" id="NF005941">
    <property type="entry name" value="PRK07993.1"/>
    <property type="match status" value="1"/>
</dbReference>
<dbReference type="EMBL" id="CP014136">
    <property type="protein sequence ID" value="ATA18051.1"/>
    <property type="molecule type" value="Genomic_DNA"/>
</dbReference>
<gene>
    <name evidence="10" type="ORF">AWC35_01055</name>
</gene>
<dbReference type="RefSeq" id="WP_095844649.1">
    <property type="nucleotide sequence ID" value="NZ_CP014136.1"/>
</dbReference>
<name>A0A250AW14_9GAMM</name>
<dbReference type="SUPFAM" id="SSF52540">
    <property type="entry name" value="P-loop containing nucleoside triphosphate hydrolases"/>
    <property type="match status" value="1"/>
</dbReference>
<dbReference type="Proteomes" id="UP000217182">
    <property type="component" value="Chromosome"/>
</dbReference>
<proteinExistence type="predicted"/>
<dbReference type="Gene3D" id="1.10.8.10">
    <property type="entry name" value="DNA helicase RuvA subunit, C-terminal domain"/>
    <property type="match status" value="1"/>
</dbReference>
<dbReference type="SUPFAM" id="SSF48019">
    <property type="entry name" value="post-AAA+ oligomerization domain-like"/>
    <property type="match status" value="1"/>
</dbReference>
<dbReference type="GO" id="GO:0006261">
    <property type="term" value="P:DNA-templated DNA replication"/>
    <property type="evidence" value="ECO:0007669"/>
    <property type="project" value="TreeGrafter"/>
</dbReference>
<dbReference type="Gene3D" id="3.40.50.300">
    <property type="entry name" value="P-loop containing nucleotide triphosphate hydrolases"/>
    <property type="match status" value="1"/>
</dbReference>
<protein>
    <recommendedName>
        <fullName evidence="2">DNA polymerase III subunit delta'</fullName>
        <ecNumber evidence="1">2.7.7.7</ecNumber>
    </recommendedName>
</protein>
<evidence type="ECO:0000256" key="5">
    <source>
        <dbReference type="ARBA" id="ARBA00022705"/>
    </source>
</evidence>
<dbReference type="InterPro" id="IPR050238">
    <property type="entry name" value="DNA_Rep/Repair_Clamp_Loader"/>
</dbReference>
<evidence type="ECO:0000313" key="10">
    <source>
        <dbReference type="EMBL" id="ATA18051.1"/>
    </source>
</evidence>
<evidence type="ECO:0000259" key="9">
    <source>
        <dbReference type="Pfam" id="PF21500"/>
    </source>
</evidence>
<dbReference type="GO" id="GO:0009360">
    <property type="term" value="C:DNA polymerase III complex"/>
    <property type="evidence" value="ECO:0007669"/>
    <property type="project" value="InterPro"/>
</dbReference>
<dbReference type="AlphaFoldDB" id="A0A250AW14"/>